<dbReference type="Proteomes" id="UP000823749">
    <property type="component" value="Chromosome 3"/>
</dbReference>
<evidence type="ECO:0000256" key="5">
    <source>
        <dbReference type="ARBA" id="ARBA00008372"/>
    </source>
</evidence>
<keyword evidence="11" id="KW-0378">Hydrolase</keyword>
<evidence type="ECO:0000256" key="7">
    <source>
        <dbReference type="ARBA" id="ARBA00012161"/>
    </source>
</evidence>
<dbReference type="GO" id="GO:0004535">
    <property type="term" value="F:poly(A)-specific ribonuclease activity"/>
    <property type="evidence" value="ECO:0007669"/>
    <property type="project" value="UniProtKB-EC"/>
</dbReference>
<keyword evidence="16" id="KW-0539">Nucleus</keyword>
<evidence type="ECO:0000256" key="6">
    <source>
        <dbReference type="ARBA" id="ARBA00011757"/>
    </source>
</evidence>
<evidence type="ECO:0000256" key="15">
    <source>
        <dbReference type="ARBA" id="ARBA00023163"/>
    </source>
</evidence>
<dbReference type="SUPFAM" id="SSF53098">
    <property type="entry name" value="Ribonuclease H-like"/>
    <property type="match status" value="1"/>
</dbReference>
<gene>
    <name evidence="18" type="ORF">RHGRI_008109</name>
</gene>
<comment type="subcellular location">
    <subcellularLocation>
        <location evidence="4">Cytoplasm</location>
    </subcellularLocation>
    <subcellularLocation>
        <location evidence="3">Nucleus</location>
    </subcellularLocation>
</comment>
<comment type="caution">
    <text evidence="18">The sequence shown here is derived from an EMBL/GenBank/DDBJ whole genome shotgun (WGS) entry which is preliminary data.</text>
</comment>
<comment type="catalytic activity">
    <reaction evidence="1">
        <text>Exonucleolytic cleavage of poly(A) to 5'-AMP.</text>
        <dbReference type="EC" id="3.1.13.4"/>
    </reaction>
</comment>
<comment type="subunit">
    <text evidence="6">Component of the CCR4-NOT complex, at least composed of CRR4 and CAF1 proteins.</text>
</comment>
<dbReference type="AlphaFoldDB" id="A0AAV6KZ26"/>
<dbReference type="PANTHER" id="PTHR10797">
    <property type="entry name" value="CCR4-NOT TRANSCRIPTION COMPLEX SUBUNIT"/>
    <property type="match status" value="1"/>
</dbReference>
<evidence type="ECO:0000256" key="2">
    <source>
        <dbReference type="ARBA" id="ARBA00001968"/>
    </source>
</evidence>
<keyword evidence="13" id="KW-0694">RNA-binding</keyword>
<evidence type="ECO:0000256" key="11">
    <source>
        <dbReference type="ARBA" id="ARBA00022801"/>
    </source>
</evidence>
<protein>
    <recommendedName>
        <fullName evidence="7">poly(A)-specific ribonuclease</fullName>
        <ecNumber evidence="7">3.1.13.4</ecNumber>
    </recommendedName>
</protein>
<evidence type="ECO:0000256" key="4">
    <source>
        <dbReference type="ARBA" id="ARBA00004496"/>
    </source>
</evidence>
<dbReference type="GO" id="GO:0030014">
    <property type="term" value="C:CCR4-NOT complex"/>
    <property type="evidence" value="ECO:0007669"/>
    <property type="project" value="InterPro"/>
</dbReference>
<evidence type="ECO:0000256" key="10">
    <source>
        <dbReference type="ARBA" id="ARBA00022723"/>
    </source>
</evidence>
<accession>A0AAV6KZ26</accession>
<dbReference type="GO" id="GO:0003723">
    <property type="term" value="F:RNA binding"/>
    <property type="evidence" value="ECO:0007669"/>
    <property type="project" value="UniProtKB-KW"/>
</dbReference>
<keyword evidence="14" id="KW-0805">Transcription regulation</keyword>
<evidence type="ECO:0000256" key="14">
    <source>
        <dbReference type="ARBA" id="ARBA00023015"/>
    </source>
</evidence>
<sequence>MINWWEQGSRGPRGEWVAKTHVRLKRLKKRKKVKRPSIGGTFDTAEEVASCDGEKFRMKGENAWLNFPKLFLKIADPHLSDGDSELTQQLLQEWRNNAFDFEAIGIFELLQYWSYALNFAVKDSVWLELYDKSRTLTMEHSEVQIRDIWMSNFRNEMARIDSRLGTYNMIAFDMEFPGFLRNTPREASEEARYRDLKFNVDRLKPIQLGLTVFNNEGRIGGSWQFNFNDFDVTNDLQVGASIQLLRSNGINLEKNRLEGVDSRLFAFRLKEILANHGVIKWVTFHGLYDLGYLLRMLTQTYTPDSVVEFAKKVGEEVLTHKNLKAYDCVLWNISSLVIEVQKSFSLDGDGRFLPRWRLREMVSTISGMSNSSASKLGFPTSGVPNLLKREHAAPISVIPSVVSGPISVNPIEQSLGKVNLFDILDSVTISSNEHLLIHEGDTPTVKQIKGLTKEVSILRNELTAKNKLIESLTVKDQVPVTGQGVGASWKDKVSPPGASHSRMKLQFFPPAVEGETIRVSPPQHVEIHGAEQWKDCIVGHFVDKKLPFLSVRSIAFNNWGKYGLKEVLANENGFFFFQFGIEGAYRQISESLPQNKVWVVKSGKAVEDLNTNPETSRIQKSSMAADVDLPCTNQFSALQGGEDLSNDQAVFEQRAITALNDGLTGCAAAPSGNSEPLIDVGLEHLVDDNCNLDEAGISTLVPPSALEVPAVYDFLPHDLDPDVVFEALTMVKVYGLVRQAFEGFLFGIGTMIENKVNVLVVFDSPSYYYPCFKSHNYAVPMGHGASQVNPWYHHQSVRVLPRPLLSISLIMCRPVS</sequence>
<comment type="similarity">
    <text evidence="5">Belongs to the CAF1 family.</text>
</comment>
<keyword evidence="12" id="KW-0269">Exonuclease</keyword>
<proteinExistence type="inferred from homology"/>
<evidence type="ECO:0000256" key="8">
    <source>
        <dbReference type="ARBA" id="ARBA00022490"/>
    </source>
</evidence>
<evidence type="ECO:0000256" key="17">
    <source>
        <dbReference type="ARBA" id="ARBA00025148"/>
    </source>
</evidence>
<evidence type="ECO:0000256" key="9">
    <source>
        <dbReference type="ARBA" id="ARBA00022722"/>
    </source>
</evidence>
<dbReference type="GO" id="GO:0005634">
    <property type="term" value="C:nucleus"/>
    <property type="evidence" value="ECO:0007669"/>
    <property type="project" value="UniProtKB-SubCell"/>
</dbReference>
<dbReference type="InterPro" id="IPR012337">
    <property type="entry name" value="RNaseH-like_sf"/>
</dbReference>
<dbReference type="InterPro" id="IPR006941">
    <property type="entry name" value="RNase_CAF1"/>
</dbReference>
<reference evidence="18" key="1">
    <citation type="submission" date="2020-08" db="EMBL/GenBank/DDBJ databases">
        <title>Plant Genome Project.</title>
        <authorList>
            <person name="Zhang R.-G."/>
        </authorList>
    </citation>
    <scope>NUCLEOTIDE SEQUENCE</scope>
    <source>
        <strain evidence="18">WSP0</strain>
        <tissue evidence="18">Leaf</tissue>
    </source>
</reference>
<evidence type="ECO:0000256" key="12">
    <source>
        <dbReference type="ARBA" id="ARBA00022839"/>
    </source>
</evidence>
<dbReference type="GO" id="GO:0046872">
    <property type="term" value="F:metal ion binding"/>
    <property type="evidence" value="ECO:0007669"/>
    <property type="project" value="UniProtKB-KW"/>
</dbReference>
<evidence type="ECO:0000256" key="3">
    <source>
        <dbReference type="ARBA" id="ARBA00004123"/>
    </source>
</evidence>
<keyword evidence="15" id="KW-0804">Transcription</keyword>
<dbReference type="Pfam" id="PF04857">
    <property type="entry name" value="CAF1"/>
    <property type="match status" value="1"/>
</dbReference>
<evidence type="ECO:0000256" key="16">
    <source>
        <dbReference type="ARBA" id="ARBA00023242"/>
    </source>
</evidence>
<evidence type="ECO:0000313" key="18">
    <source>
        <dbReference type="EMBL" id="KAG5558088.1"/>
    </source>
</evidence>
<keyword evidence="9" id="KW-0540">Nuclease</keyword>
<comment type="function">
    <text evidence="17">Ubiquitous transcription factor required for a diverse set of processes. It is a component of the CCR4 complex involved in the control of gene expression.</text>
</comment>
<dbReference type="InterPro" id="IPR039637">
    <property type="entry name" value="CNOT7/CNOT8/Pop2"/>
</dbReference>
<name>A0AAV6KZ26_9ERIC</name>
<evidence type="ECO:0000313" key="19">
    <source>
        <dbReference type="Proteomes" id="UP000823749"/>
    </source>
</evidence>
<keyword evidence="19" id="KW-1185">Reference proteome</keyword>
<evidence type="ECO:0000256" key="1">
    <source>
        <dbReference type="ARBA" id="ARBA00001663"/>
    </source>
</evidence>
<comment type="cofactor">
    <cofactor evidence="2">
        <name>a divalent metal cation</name>
        <dbReference type="ChEBI" id="CHEBI:60240"/>
    </cofactor>
</comment>
<keyword evidence="8" id="KW-0963">Cytoplasm</keyword>
<dbReference type="EMBL" id="JACTNZ010000003">
    <property type="protein sequence ID" value="KAG5558088.1"/>
    <property type="molecule type" value="Genomic_DNA"/>
</dbReference>
<dbReference type="InterPro" id="IPR036397">
    <property type="entry name" value="RNaseH_sf"/>
</dbReference>
<dbReference type="Gene3D" id="3.30.420.10">
    <property type="entry name" value="Ribonuclease H-like superfamily/Ribonuclease H"/>
    <property type="match status" value="1"/>
</dbReference>
<dbReference type="EC" id="3.1.13.4" evidence="7"/>
<dbReference type="GO" id="GO:0005737">
    <property type="term" value="C:cytoplasm"/>
    <property type="evidence" value="ECO:0007669"/>
    <property type="project" value="UniProtKB-SubCell"/>
</dbReference>
<evidence type="ECO:0000256" key="13">
    <source>
        <dbReference type="ARBA" id="ARBA00022884"/>
    </source>
</evidence>
<organism evidence="18 19">
    <name type="scientific">Rhododendron griersonianum</name>
    <dbReference type="NCBI Taxonomy" id="479676"/>
    <lineage>
        <taxon>Eukaryota</taxon>
        <taxon>Viridiplantae</taxon>
        <taxon>Streptophyta</taxon>
        <taxon>Embryophyta</taxon>
        <taxon>Tracheophyta</taxon>
        <taxon>Spermatophyta</taxon>
        <taxon>Magnoliopsida</taxon>
        <taxon>eudicotyledons</taxon>
        <taxon>Gunneridae</taxon>
        <taxon>Pentapetalae</taxon>
        <taxon>asterids</taxon>
        <taxon>Ericales</taxon>
        <taxon>Ericaceae</taxon>
        <taxon>Ericoideae</taxon>
        <taxon>Rhodoreae</taxon>
        <taxon>Rhododendron</taxon>
    </lineage>
</organism>
<keyword evidence="10" id="KW-0479">Metal-binding</keyword>